<feature type="non-terminal residue" evidence="1">
    <location>
        <position position="155"/>
    </location>
</feature>
<dbReference type="HOGENOM" id="CLU_1699683_0_0_1"/>
<dbReference type="EMBL" id="KE504142">
    <property type="protein sequence ID" value="EPT01409.1"/>
    <property type="molecule type" value="Genomic_DNA"/>
</dbReference>
<dbReference type="OrthoDB" id="2801112at2759"/>
<evidence type="ECO:0000313" key="2">
    <source>
        <dbReference type="Proteomes" id="UP000015241"/>
    </source>
</evidence>
<dbReference type="InParanoid" id="S8EDV8"/>
<name>S8EDV8_FOMSC</name>
<dbReference type="Proteomes" id="UP000015241">
    <property type="component" value="Unassembled WGS sequence"/>
</dbReference>
<dbReference type="AlphaFoldDB" id="S8EDV8"/>
<sequence length="155" mass="17439">LLSALRGTPLEVLVLPGPTYVGEDLFAGLAEAFPALSPLTLVFRQNIRHVLYKLSRWPGTTYQYASYLAAFSNPDVFAWSYDLEVQPLYSTFPSNLPIDEDQCSRSVSVNDADDSMWTRIPFCGNKIGVTLWHGDWKCLARLFMAHAPTLESLFF</sequence>
<proteinExistence type="predicted"/>
<feature type="non-terminal residue" evidence="1">
    <location>
        <position position="1"/>
    </location>
</feature>
<accession>S8EDV8</accession>
<gene>
    <name evidence="1" type="ORF">FOMPIDRAFT_1100545</name>
</gene>
<reference evidence="1 2" key="1">
    <citation type="journal article" date="2012" name="Science">
        <title>The Paleozoic origin of enzymatic lignin decomposition reconstructed from 31 fungal genomes.</title>
        <authorList>
            <person name="Floudas D."/>
            <person name="Binder M."/>
            <person name="Riley R."/>
            <person name="Barry K."/>
            <person name="Blanchette R.A."/>
            <person name="Henrissat B."/>
            <person name="Martinez A.T."/>
            <person name="Otillar R."/>
            <person name="Spatafora J.W."/>
            <person name="Yadav J.S."/>
            <person name="Aerts A."/>
            <person name="Benoit I."/>
            <person name="Boyd A."/>
            <person name="Carlson A."/>
            <person name="Copeland A."/>
            <person name="Coutinho P.M."/>
            <person name="de Vries R.P."/>
            <person name="Ferreira P."/>
            <person name="Findley K."/>
            <person name="Foster B."/>
            <person name="Gaskell J."/>
            <person name="Glotzer D."/>
            <person name="Gorecki P."/>
            <person name="Heitman J."/>
            <person name="Hesse C."/>
            <person name="Hori C."/>
            <person name="Igarashi K."/>
            <person name="Jurgens J.A."/>
            <person name="Kallen N."/>
            <person name="Kersten P."/>
            <person name="Kohler A."/>
            <person name="Kuees U."/>
            <person name="Kumar T.K.A."/>
            <person name="Kuo A."/>
            <person name="LaButti K."/>
            <person name="Larrondo L.F."/>
            <person name="Lindquist E."/>
            <person name="Ling A."/>
            <person name="Lombard V."/>
            <person name="Lucas S."/>
            <person name="Lundell T."/>
            <person name="Martin R."/>
            <person name="McLaughlin D.J."/>
            <person name="Morgenstern I."/>
            <person name="Morin E."/>
            <person name="Murat C."/>
            <person name="Nagy L.G."/>
            <person name="Nolan M."/>
            <person name="Ohm R.A."/>
            <person name="Patyshakuliyeva A."/>
            <person name="Rokas A."/>
            <person name="Ruiz-Duenas F.J."/>
            <person name="Sabat G."/>
            <person name="Salamov A."/>
            <person name="Samejima M."/>
            <person name="Schmutz J."/>
            <person name="Slot J.C."/>
            <person name="St John F."/>
            <person name="Stenlid J."/>
            <person name="Sun H."/>
            <person name="Sun S."/>
            <person name="Syed K."/>
            <person name="Tsang A."/>
            <person name="Wiebenga A."/>
            <person name="Young D."/>
            <person name="Pisabarro A."/>
            <person name="Eastwood D.C."/>
            <person name="Martin F."/>
            <person name="Cullen D."/>
            <person name="Grigoriev I.V."/>
            <person name="Hibbett D.S."/>
        </authorList>
    </citation>
    <scope>NUCLEOTIDE SEQUENCE</scope>
    <source>
        <strain evidence="2">FP-58527</strain>
    </source>
</reference>
<organism evidence="1 2">
    <name type="scientific">Fomitopsis schrenkii</name>
    <name type="common">Brown rot fungus</name>
    <dbReference type="NCBI Taxonomy" id="2126942"/>
    <lineage>
        <taxon>Eukaryota</taxon>
        <taxon>Fungi</taxon>
        <taxon>Dikarya</taxon>
        <taxon>Basidiomycota</taxon>
        <taxon>Agaricomycotina</taxon>
        <taxon>Agaricomycetes</taxon>
        <taxon>Polyporales</taxon>
        <taxon>Fomitopsis</taxon>
    </lineage>
</organism>
<keyword evidence="2" id="KW-1185">Reference proteome</keyword>
<evidence type="ECO:0000313" key="1">
    <source>
        <dbReference type="EMBL" id="EPT01409.1"/>
    </source>
</evidence>
<protein>
    <submittedName>
        <fullName evidence="1">Uncharacterized protein</fullName>
    </submittedName>
</protein>
<dbReference type="STRING" id="743788.S8EDV8"/>